<dbReference type="RefSeq" id="WP_111372238.1">
    <property type="nucleotide sequence ID" value="NZ_CP029480.1"/>
</dbReference>
<dbReference type="OrthoDB" id="942794at2"/>
<reference evidence="1 2" key="1">
    <citation type="submission" date="2018-05" db="EMBL/GenBank/DDBJ databases">
        <title>Complete genome sequence of Arcticibacterium luteifluviistationis SM1504T, a cytophagaceae bacterium isolated from Arctic surface seawater.</title>
        <authorList>
            <person name="Li Y."/>
            <person name="Qin Q.-L."/>
        </authorList>
    </citation>
    <scope>NUCLEOTIDE SEQUENCE [LARGE SCALE GENOMIC DNA]</scope>
    <source>
        <strain evidence="1 2">SM1504</strain>
    </source>
</reference>
<accession>A0A2Z4GDE0</accession>
<dbReference type="AlphaFoldDB" id="A0A2Z4GDE0"/>
<evidence type="ECO:0000313" key="2">
    <source>
        <dbReference type="Proteomes" id="UP000249873"/>
    </source>
</evidence>
<evidence type="ECO:0000313" key="1">
    <source>
        <dbReference type="EMBL" id="AWV99045.1"/>
    </source>
</evidence>
<dbReference type="EMBL" id="CP029480">
    <property type="protein sequence ID" value="AWV99045.1"/>
    <property type="molecule type" value="Genomic_DNA"/>
</dbReference>
<protein>
    <recommendedName>
        <fullName evidence="3">Outer membrane protein beta-barrel domain-containing protein</fullName>
    </recommendedName>
</protein>
<name>A0A2Z4GDE0_9BACT</name>
<sequence length="285" mass="32448">MMKKICNYLILLVFLYFLPSYSFGQDSPYYERPTERSLTNNEISLPNLKTEKVYWYFGGNGGIKLASQSLSNDINGSLSSSKINATYGEAYFGVNHDDKWQAELGYINNPFKLQWQLIDISLRAPLQFIANETSHGVSLKYKKRLFILDKVTKNTRINLSTGLTYAVGRKSETLADYRLRIPTDYGQNGPTDTLLVTTDFIQKAAPFSGELGFELINRLANPIEIGVFAKYILNGSDVIKGNIAIDSNFREAQNSELKLKRSNFMFGITIRWNFLHGIRYIPEIE</sequence>
<proteinExistence type="predicted"/>
<dbReference type="KEGG" id="als:DJ013_13070"/>
<organism evidence="1 2">
    <name type="scientific">Arcticibacterium luteifluviistationis</name>
    <dbReference type="NCBI Taxonomy" id="1784714"/>
    <lineage>
        <taxon>Bacteria</taxon>
        <taxon>Pseudomonadati</taxon>
        <taxon>Bacteroidota</taxon>
        <taxon>Cytophagia</taxon>
        <taxon>Cytophagales</taxon>
        <taxon>Leadbetterellaceae</taxon>
        <taxon>Arcticibacterium</taxon>
    </lineage>
</organism>
<keyword evidence="2" id="KW-1185">Reference proteome</keyword>
<dbReference type="Proteomes" id="UP000249873">
    <property type="component" value="Chromosome"/>
</dbReference>
<evidence type="ECO:0008006" key="3">
    <source>
        <dbReference type="Google" id="ProtNLM"/>
    </source>
</evidence>
<gene>
    <name evidence="1" type="ORF">DJ013_13070</name>
</gene>